<name>A0AAP4BAI9_9FIRM</name>
<gene>
    <name evidence="1" type="ORF">QJ036_05390</name>
</gene>
<protein>
    <submittedName>
        <fullName evidence="1">Uncharacterized protein</fullName>
    </submittedName>
</protein>
<comment type="caution">
    <text evidence="1">The sequence shown here is derived from an EMBL/GenBank/DDBJ whole genome shotgun (WGS) entry which is preliminary data.</text>
</comment>
<evidence type="ECO:0000313" key="2">
    <source>
        <dbReference type="Proteomes" id="UP001300383"/>
    </source>
</evidence>
<organism evidence="1 2">
    <name type="scientific">Fusibacillus kribbianus</name>
    <dbReference type="NCBI Taxonomy" id="3044208"/>
    <lineage>
        <taxon>Bacteria</taxon>
        <taxon>Bacillati</taxon>
        <taxon>Bacillota</taxon>
        <taxon>Clostridia</taxon>
        <taxon>Lachnospirales</taxon>
        <taxon>Lachnospiraceae</taxon>
        <taxon>Fusibacillus</taxon>
    </lineage>
</organism>
<dbReference type="Proteomes" id="UP001300383">
    <property type="component" value="Unassembled WGS sequence"/>
</dbReference>
<keyword evidence="2" id="KW-1185">Reference proteome</keyword>
<accession>A0AAP4BAI9</accession>
<evidence type="ECO:0000313" key="1">
    <source>
        <dbReference type="EMBL" id="MDI9241912.1"/>
    </source>
</evidence>
<dbReference type="AlphaFoldDB" id="A0AAP4BAI9"/>
<sequence length="115" mass="13600">MNYKQIRLTFSLEESKRLENNYVDSFERVMQFPTYLRFLAFRDFDKITTNPEIIEEARNRRRALKGAAKHIVYFPLEEVKIIEELANQANTSRCRVAEVLVLRGMEKNIIKGADE</sequence>
<dbReference type="EMBL" id="JASGBQ010000005">
    <property type="protein sequence ID" value="MDI9241912.1"/>
    <property type="molecule type" value="Genomic_DNA"/>
</dbReference>
<proteinExistence type="predicted"/>
<reference evidence="1 2" key="1">
    <citation type="submission" date="2023-05" db="EMBL/GenBank/DDBJ databases">
        <title>[ruminococcus] sp. nov., isolated from a pig farm feces dump.</title>
        <authorList>
            <person name="Chang Y.-H."/>
        </authorList>
    </citation>
    <scope>NUCLEOTIDE SEQUENCE [LARGE SCALE GENOMIC DNA]</scope>
    <source>
        <strain evidence="1 2">YH-rum2234</strain>
    </source>
</reference>